<dbReference type="STRING" id="525918.SAMN05660964_01045"/>
<reference evidence="1 2" key="1">
    <citation type="submission" date="2016-10" db="EMBL/GenBank/DDBJ databases">
        <authorList>
            <person name="de Groot N.N."/>
        </authorList>
    </citation>
    <scope>NUCLEOTIDE SEQUENCE [LARGE SCALE GENOMIC DNA]</scope>
    <source>
        <strain evidence="1 2">DSM 21228</strain>
    </source>
</reference>
<protein>
    <submittedName>
        <fullName evidence="1">Uncharacterized protein</fullName>
    </submittedName>
</protein>
<evidence type="ECO:0000313" key="1">
    <source>
        <dbReference type="EMBL" id="SEA18297.1"/>
    </source>
</evidence>
<sequence>MVSVLRLQLCLFVGWIVFQPAMALSEKGTQTLQQANSSVTTEVIDVQDPLTSPSSNDFLPKLLGSHLYLYFLQSDQFITLQGVVESLWAKHMIKKQ</sequence>
<evidence type="ECO:0000313" key="2">
    <source>
        <dbReference type="Proteomes" id="UP000199397"/>
    </source>
</evidence>
<gene>
    <name evidence="1" type="ORF">SAMN05660964_01045</name>
</gene>
<dbReference type="RefSeq" id="WP_093066110.1">
    <property type="nucleotide sequence ID" value="NZ_FNQP01000005.1"/>
</dbReference>
<organism evidence="1 2">
    <name type="scientific">Thiothrix caldifontis</name>
    <dbReference type="NCBI Taxonomy" id="525918"/>
    <lineage>
        <taxon>Bacteria</taxon>
        <taxon>Pseudomonadati</taxon>
        <taxon>Pseudomonadota</taxon>
        <taxon>Gammaproteobacteria</taxon>
        <taxon>Thiotrichales</taxon>
        <taxon>Thiotrichaceae</taxon>
        <taxon>Thiothrix</taxon>
    </lineage>
</organism>
<keyword evidence="2" id="KW-1185">Reference proteome</keyword>
<dbReference type="EMBL" id="FNQP01000005">
    <property type="protein sequence ID" value="SEA18297.1"/>
    <property type="molecule type" value="Genomic_DNA"/>
</dbReference>
<dbReference type="AlphaFoldDB" id="A0A1H3Z3P3"/>
<dbReference type="OrthoDB" id="9966318at2"/>
<dbReference type="Proteomes" id="UP000199397">
    <property type="component" value="Unassembled WGS sequence"/>
</dbReference>
<proteinExistence type="predicted"/>
<accession>A0A1H3Z3P3</accession>
<name>A0A1H3Z3P3_9GAMM</name>